<proteinExistence type="predicted"/>
<dbReference type="KEGG" id="pte:PTT_19101"/>
<sequence>MAVLALYKLLDTYIQPLPLGSDLAAPTITTAYLERRVLNERCGGAPVLLWIRAVASRLSQETDDKRNEHDYIRQLCPLVLDEFSIRLDKLWTTDQYVHWRDELFYGSNLDTDVYITAVYTQTLPIVARWILRGNYLGKTSLLFGSAHIHAGKYGNYTLLITG</sequence>
<accession>E3S869</accession>
<dbReference type="Proteomes" id="UP000001067">
    <property type="component" value="Unassembled WGS sequence"/>
</dbReference>
<dbReference type="OrthoDB" id="4772757at2759"/>
<evidence type="ECO:0000313" key="2">
    <source>
        <dbReference type="Proteomes" id="UP000001067"/>
    </source>
</evidence>
<protein>
    <submittedName>
        <fullName evidence="1">Uncharacterized protein</fullName>
    </submittedName>
</protein>
<name>E3S869_PYRTT</name>
<dbReference type="AlphaFoldDB" id="E3S869"/>
<organism evidence="2">
    <name type="scientific">Pyrenophora teres f. teres (strain 0-1)</name>
    <name type="common">Barley net blotch fungus</name>
    <name type="synonym">Drechslera teres f. teres</name>
    <dbReference type="NCBI Taxonomy" id="861557"/>
    <lineage>
        <taxon>Eukaryota</taxon>
        <taxon>Fungi</taxon>
        <taxon>Dikarya</taxon>
        <taxon>Ascomycota</taxon>
        <taxon>Pezizomycotina</taxon>
        <taxon>Dothideomycetes</taxon>
        <taxon>Pleosporomycetidae</taxon>
        <taxon>Pleosporales</taxon>
        <taxon>Pleosporineae</taxon>
        <taxon>Pleosporaceae</taxon>
        <taxon>Pyrenophora</taxon>
    </lineage>
</organism>
<keyword evidence="2" id="KW-1185">Reference proteome</keyword>
<dbReference type="HOGENOM" id="CLU_1636266_0_0_1"/>
<reference evidence="1 2" key="1">
    <citation type="journal article" date="2010" name="Genome Biol.">
        <title>A first genome assembly of the barley fungal pathogen Pyrenophora teres f. teres.</title>
        <authorList>
            <person name="Ellwood S.R."/>
            <person name="Liu Z."/>
            <person name="Syme R.A."/>
            <person name="Lai Z."/>
            <person name="Hane J.K."/>
            <person name="Keiper F."/>
            <person name="Moffat C.S."/>
            <person name="Oliver R.P."/>
            <person name="Friesen T.L."/>
        </authorList>
    </citation>
    <scope>NUCLEOTIDE SEQUENCE [LARGE SCALE GENOMIC DNA]</scope>
    <source>
        <strain evidence="1 2">0-1</strain>
    </source>
</reference>
<evidence type="ECO:0000313" key="1">
    <source>
        <dbReference type="EMBL" id="EFQ85830.1"/>
    </source>
</evidence>
<gene>
    <name evidence="1" type="ORF">PTT_19101</name>
</gene>
<dbReference type="EMBL" id="GL537685">
    <property type="protein sequence ID" value="EFQ85830.1"/>
    <property type="molecule type" value="Genomic_DNA"/>
</dbReference>